<dbReference type="RefSeq" id="WP_377044092.1">
    <property type="nucleotide sequence ID" value="NZ_JBHLUN010000006.1"/>
</dbReference>
<organism evidence="1 2">
    <name type="scientific">Roseomonas elaeocarpi</name>
    <dbReference type="NCBI Taxonomy" id="907779"/>
    <lineage>
        <taxon>Bacteria</taxon>
        <taxon>Pseudomonadati</taxon>
        <taxon>Pseudomonadota</taxon>
        <taxon>Alphaproteobacteria</taxon>
        <taxon>Acetobacterales</taxon>
        <taxon>Roseomonadaceae</taxon>
        <taxon>Roseomonas</taxon>
    </lineage>
</organism>
<comment type="caution">
    <text evidence="1">The sequence shown here is derived from an EMBL/GenBank/DDBJ whole genome shotgun (WGS) entry which is preliminary data.</text>
</comment>
<dbReference type="GO" id="GO:0016829">
    <property type="term" value="F:lyase activity"/>
    <property type="evidence" value="ECO:0007669"/>
    <property type="project" value="UniProtKB-KW"/>
</dbReference>
<name>A0ABV6JRI9_9PROT</name>
<reference evidence="1 2" key="1">
    <citation type="submission" date="2024-09" db="EMBL/GenBank/DDBJ databases">
        <authorList>
            <person name="Sun Q."/>
            <person name="Mori K."/>
        </authorList>
    </citation>
    <scope>NUCLEOTIDE SEQUENCE [LARGE SCALE GENOMIC DNA]</scope>
    <source>
        <strain evidence="1 2">TBRC 5777</strain>
    </source>
</reference>
<evidence type="ECO:0000313" key="1">
    <source>
        <dbReference type="EMBL" id="MFC0408334.1"/>
    </source>
</evidence>
<dbReference type="EMBL" id="JBHLUN010000006">
    <property type="protein sequence ID" value="MFC0408334.1"/>
    <property type="molecule type" value="Genomic_DNA"/>
</dbReference>
<proteinExistence type="predicted"/>
<dbReference type="Proteomes" id="UP001589865">
    <property type="component" value="Unassembled WGS sequence"/>
</dbReference>
<dbReference type="NCBIfam" id="TIGR03293">
    <property type="entry name" value="PhnG_redo"/>
    <property type="match status" value="1"/>
</dbReference>
<keyword evidence="1" id="KW-0456">Lyase</keyword>
<dbReference type="InterPro" id="IPR009609">
    <property type="entry name" value="Phosphonate_metab_PhnG"/>
</dbReference>
<dbReference type="Pfam" id="PF06754">
    <property type="entry name" value="PhnG"/>
    <property type="match status" value="1"/>
</dbReference>
<protein>
    <submittedName>
        <fullName evidence="1">Phosphonate C-P lyase system protein PhnG</fullName>
    </submittedName>
</protein>
<evidence type="ECO:0000313" key="2">
    <source>
        <dbReference type="Proteomes" id="UP001589865"/>
    </source>
</evidence>
<accession>A0ABV6JRI9</accession>
<gene>
    <name evidence="1" type="primary">phnG</name>
    <name evidence="1" type="ORF">ACFFGY_08760</name>
</gene>
<sequence>MSSGTREAEPAPEDRQSVMALCAEALAEELHDALRAVGYRGPVRDLRRPETGLVMVRGRAGGDGRRFNLGEATVTRAAVTLEEVGTGFAYHLGRDAARARLAATLDALWQSPQHQAAVVSALAPVRRRLSEERARAARQAAATRVDFFTMVRGEDA</sequence>
<keyword evidence="2" id="KW-1185">Reference proteome</keyword>